<protein>
    <submittedName>
        <fullName evidence="6">Uncharacterized protein</fullName>
    </submittedName>
</protein>
<reference evidence="6 7" key="1">
    <citation type="submission" date="2018-06" db="EMBL/GenBank/DDBJ databases">
        <title>Lujinxingia sediminis gen. nov. sp. nov., a new facultative anaerobic member of the class Deltaproteobacteria, and proposal of Lujinxingaceae fam. nov.</title>
        <authorList>
            <person name="Guo L.-Y."/>
            <person name="Li C.-M."/>
            <person name="Wang S."/>
            <person name="Du Z.-J."/>
        </authorList>
    </citation>
    <scope>NUCLEOTIDE SEQUENCE [LARGE SCALE GENOMIC DNA]</scope>
    <source>
        <strain evidence="6 7">FA350</strain>
    </source>
</reference>
<dbReference type="SUPFAM" id="SSF82866">
    <property type="entry name" value="Multidrug efflux transporter AcrB transmembrane domain"/>
    <property type="match status" value="2"/>
</dbReference>
<dbReference type="InterPro" id="IPR000731">
    <property type="entry name" value="SSD"/>
</dbReference>
<dbReference type="InterPro" id="IPR050545">
    <property type="entry name" value="Mycobact_MmpL"/>
</dbReference>
<dbReference type="GO" id="GO:0005886">
    <property type="term" value="C:plasma membrane"/>
    <property type="evidence" value="ECO:0007669"/>
    <property type="project" value="UniProtKB-SubCell"/>
</dbReference>
<dbReference type="InterPro" id="IPR004869">
    <property type="entry name" value="MMPL_dom"/>
</dbReference>
<dbReference type="Proteomes" id="UP000249799">
    <property type="component" value="Chromosome"/>
</dbReference>
<sequence length="879" mass="97902">MTSFMKRFIAFFIGRVIAPHYWAVSAISILLSVLSVWVIATQANINSDFKALLPTTSAAYQAMDEVGGRVGSGSALFVVVDSPDTEANKRFAEVYANTLRELPDVALAHYHNDKSFFEKNKLLYLDKEDLSGLRERIADKIKDAKRKANPLFVSLGFDDDEEDDALLNTSELEEKYSNLSQNSYKEYLISDDGYSLTIVVRFVESSTDLASTEQLIARVQQVGADLEPAKYHPEMKLEYGGGLINRQAEYSSIVDDIKTSAWSTIIGLFLVIGLYFRRVRAVFFVLAPLIMGVAWTLAFSFWFFGELTTVATFIFAVLLGLGIDYSIHFLNEYDIYRRKGFEPVDALVECFGTTGRATVIGGVSTMVTFVVLAFAQFRGLSQFGQVASIGIVCTLIAMLVVLPAMILTVHRILPYDPPLGEKDEAASMLSPAYWVDEVRAKPLAPVFLGIALLISVFAGYQLQNVEFEENFRVIGKMQLPWQGESEREAATKQAEKLAKRQARLTERRARAVREAVDPETYIAPREQKSVGDKYTSATSGMRSSTPTLLLFDEEDQAREVYEYMAEQHANGELDAVRSVSAIYSFVPGTIAEQEERMVEINAIRELLEDDDISFLKADERKRIDEMRDSLDVKPFTAHDLPDWTKRLFKEAGDQAKAPDPGEEFAFGYLIYVNESIDSMKGEQARRFLGQMEDVKEATQVDFRVGSQSYIYIAMLDQIKTDGLRMMSIALLMTLLVLMWGFGNPLRALYALLPVLIGMFWMLGVAGFIGLNLDFFNVIIIPVLIGAGVDDGVHFYAHYRAQGRGSVGAVMKSLGGALVMTTITSAIGFMGLAVTDYGGLKSMGYLAIIGLSMTLLGTMLVLPAILWLAEKYDIHWLAQD</sequence>
<evidence type="ECO:0000313" key="7">
    <source>
        <dbReference type="Proteomes" id="UP000249799"/>
    </source>
</evidence>
<dbReference type="PROSITE" id="PS50156">
    <property type="entry name" value="SSD"/>
    <property type="match status" value="2"/>
</dbReference>
<dbReference type="AlphaFoldDB" id="A0A2Z4FHZ6"/>
<name>A0A2Z4FHZ6_9DELT</name>
<keyword evidence="2" id="KW-1003">Cell membrane</keyword>
<dbReference type="OrthoDB" id="49344at2"/>
<accession>A0A2Z4FHZ6</accession>
<evidence type="ECO:0000256" key="1">
    <source>
        <dbReference type="ARBA" id="ARBA00004651"/>
    </source>
</evidence>
<dbReference type="Pfam" id="PF03176">
    <property type="entry name" value="MMPL"/>
    <property type="match status" value="2"/>
</dbReference>
<dbReference type="RefSeq" id="WP_111332544.1">
    <property type="nucleotide sequence ID" value="NZ_CP030032.1"/>
</dbReference>
<evidence type="ECO:0000256" key="3">
    <source>
        <dbReference type="ARBA" id="ARBA00022692"/>
    </source>
</evidence>
<proteinExistence type="predicted"/>
<comment type="subcellular location">
    <subcellularLocation>
        <location evidence="1">Cell membrane</location>
        <topology evidence="1">Multi-pass membrane protein</topology>
    </subcellularLocation>
</comment>
<evidence type="ECO:0000256" key="4">
    <source>
        <dbReference type="ARBA" id="ARBA00022989"/>
    </source>
</evidence>
<dbReference type="Gene3D" id="1.20.1640.10">
    <property type="entry name" value="Multidrug efflux transporter AcrB transmembrane domain"/>
    <property type="match status" value="2"/>
</dbReference>
<organism evidence="6 7">
    <name type="scientific">Bradymonas sediminis</name>
    <dbReference type="NCBI Taxonomy" id="1548548"/>
    <lineage>
        <taxon>Bacteria</taxon>
        <taxon>Deltaproteobacteria</taxon>
        <taxon>Bradymonadales</taxon>
        <taxon>Bradymonadaceae</taxon>
        <taxon>Bradymonas</taxon>
    </lineage>
</organism>
<keyword evidence="3" id="KW-0812">Transmembrane</keyword>
<dbReference type="EMBL" id="CP030032">
    <property type="protein sequence ID" value="AWV88631.1"/>
    <property type="molecule type" value="Genomic_DNA"/>
</dbReference>
<evidence type="ECO:0000256" key="5">
    <source>
        <dbReference type="ARBA" id="ARBA00023136"/>
    </source>
</evidence>
<dbReference type="PANTHER" id="PTHR33406">
    <property type="entry name" value="MEMBRANE PROTEIN MJ1562-RELATED"/>
    <property type="match status" value="1"/>
</dbReference>
<evidence type="ECO:0000313" key="6">
    <source>
        <dbReference type="EMBL" id="AWV88631.1"/>
    </source>
</evidence>
<dbReference type="PANTHER" id="PTHR33406:SF13">
    <property type="entry name" value="MEMBRANE PROTEIN YDFJ"/>
    <property type="match status" value="1"/>
</dbReference>
<keyword evidence="4" id="KW-1133">Transmembrane helix</keyword>
<gene>
    <name evidence="6" type="ORF">DN745_04480</name>
</gene>
<keyword evidence="5" id="KW-0472">Membrane</keyword>
<dbReference type="KEGG" id="bsed:DN745_04480"/>
<evidence type="ECO:0000256" key="2">
    <source>
        <dbReference type="ARBA" id="ARBA00022475"/>
    </source>
</evidence>
<keyword evidence="7" id="KW-1185">Reference proteome</keyword>